<keyword evidence="3 5" id="KW-1133">Transmembrane helix</keyword>
<proteinExistence type="predicted"/>
<evidence type="ECO:0000313" key="7">
    <source>
        <dbReference type="EMBL" id="ACB77466.1"/>
    </source>
</evidence>
<keyword evidence="4 5" id="KW-0472">Membrane</keyword>
<comment type="subcellular location">
    <subcellularLocation>
        <location evidence="1">Membrane</location>
        <topology evidence="1">Multi-pass membrane protein</topology>
    </subcellularLocation>
</comment>
<sequence length="274" mass="29205">MLMLLSTVCFTANVLLIRALGEFATVNVWLISCTRFVVGLVMILALYRQEFQPRHLYQNRQLISRGLAGGIGVYAYYLTVIHIGPGRATFINNTYVIFGALLAVWMLGERFTAARATGSTMALGGLALLTNPFAAGAVTSIYDLLAIGGAFLSAYIVVTIRQLHASEHTSTIFAAQCVYGLLVCSVPAALHPEPIAPLAWAVMLGAGICAGAGQLAMTRAFRELPVAEGSLLQMIVPVGIALGGFALFGEHFTRHELLGAALILGGTTYTSLRR</sequence>
<protein>
    <recommendedName>
        <fullName evidence="6">EamA domain-containing protein</fullName>
    </recommendedName>
</protein>
<dbReference type="Gene3D" id="1.10.3730.20">
    <property type="match status" value="1"/>
</dbReference>
<dbReference type="RefSeq" id="WP_012376994.1">
    <property type="nucleotide sequence ID" value="NC_010571.1"/>
</dbReference>
<dbReference type="Pfam" id="PF00892">
    <property type="entry name" value="EamA"/>
    <property type="match status" value="2"/>
</dbReference>
<feature type="transmembrane region" description="Helical" evidence="5">
    <location>
        <begin position="229"/>
        <end position="249"/>
    </location>
</feature>
<evidence type="ECO:0000313" key="8">
    <source>
        <dbReference type="Proteomes" id="UP000007013"/>
    </source>
</evidence>
<reference evidence="7 8" key="1">
    <citation type="journal article" date="2011" name="J. Bacteriol.">
        <title>Genome sequence of the verrucomicrobium Opitutus terrae PB90-1, an abundant inhabitant of rice paddy soil ecosystems.</title>
        <authorList>
            <person name="van Passel M.W."/>
            <person name="Kant R."/>
            <person name="Palva A."/>
            <person name="Copeland A."/>
            <person name="Lucas S."/>
            <person name="Lapidus A."/>
            <person name="Glavina del Rio T."/>
            <person name="Pitluck S."/>
            <person name="Goltsman E."/>
            <person name="Clum A."/>
            <person name="Sun H."/>
            <person name="Schmutz J."/>
            <person name="Larimer F.W."/>
            <person name="Land M.L."/>
            <person name="Hauser L."/>
            <person name="Kyrpides N."/>
            <person name="Mikhailova N."/>
            <person name="Richardson P.P."/>
            <person name="Janssen P.H."/>
            <person name="de Vos W.M."/>
            <person name="Smidt H."/>
        </authorList>
    </citation>
    <scope>NUCLEOTIDE SEQUENCE [LARGE SCALE GENOMIC DNA]</scope>
    <source>
        <strain evidence="8">DSM 11246 / JCM 15787 / PB90-1</strain>
    </source>
</reference>
<feature type="transmembrane region" description="Helical" evidence="5">
    <location>
        <begin position="144"/>
        <end position="160"/>
    </location>
</feature>
<dbReference type="STRING" id="452637.Oter_4193"/>
<gene>
    <name evidence="7" type="ordered locus">Oter_4193</name>
</gene>
<dbReference type="EMBL" id="CP001032">
    <property type="protein sequence ID" value="ACB77466.1"/>
    <property type="molecule type" value="Genomic_DNA"/>
</dbReference>
<feature type="transmembrane region" description="Helical" evidence="5">
    <location>
        <begin position="90"/>
        <end position="108"/>
    </location>
</feature>
<dbReference type="eggNOG" id="COG0697">
    <property type="taxonomic scope" value="Bacteria"/>
</dbReference>
<feature type="transmembrane region" description="Helical" evidence="5">
    <location>
        <begin position="67"/>
        <end position="84"/>
    </location>
</feature>
<evidence type="ECO:0000256" key="1">
    <source>
        <dbReference type="ARBA" id="ARBA00004141"/>
    </source>
</evidence>
<dbReference type="AlphaFoldDB" id="B1ZNX7"/>
<feature type="transmembrane region" description="Helical" evidence="5">
    <location>
        <begin position="29"/>
        <end position="47"/>
    </location>
</feature>
<name>B1ZNX7_OPITP</name>
<feature type="domain" description="EamA" evidence="6">
    <location>
        <begin position="2"/>
        <end position="130"/>
    </location>
</feature>
<dbReference type="HOGENOM" id="CLU_1015047_0_0_0"/>
<feature type="domain" description="EamA" evidence="6">
    <location>
        <begin position="142"/>
        <end position="270"/>
    </location>
</feature>
<dbReference type="Proteomes" id="UP000007013">
    <property type="component" value="Chromosome"/>
</dbReference>
<evidence type="ECO:0000256" key="3">
    <source>
        <dbReference type="ARBA" id="ARBA00022989"/>
    </source>
</evidence>
<dbReference type="KEGG" id="ote:Oter_4193"/>
<dbReference type="InterPro" id="IPR000620">
    <property type="entry name" value="EamA_dom"/>
</dbReference>
<dbReference type="PANTHER" id="PTHR22911:SF6">
    <property type="entry name" value="SOLUTE CARRIER FAMILY 35 MEMBER G1"/>
    <property type="match status" value="1"/>
</dbReference>
<evidence type="ECO:0000256" key="5">
    <source>
        <dbReference type="SAM" id="Phobius"/>
    </source>
</evidence>
<keyword evidence="2 5" id="KW-0812">Transmembrane</keyword>
<dbReference type="PANTHER" id="PTHR22911">
    <property type="entry name" value="ACYL-MALONYL CONDENSING ENZYME-RELATED"/>
    <property type="match status" value="1"/>
</dbReference>
<dbReference type="InterPro" id="IPR037185">
    <property type="entry name" value="EmrE-like"/>
</dbReference>
<evidence type="ECO:0000259" key="6">
    <source>
        <dbReference type="Pfam" id="PF00892"/>
    </source>
</evidence>
<dbReference type="GO" id="GO:0016020">
    <property type="term" value="C:membrane"/>
    <property type="evidence" value="ECO:0007669"/>
    <property type="project" value="UniProtKB-SubCell"/>
</dbReference>
<feature type="transmembrane region" description="Helical" evidence="5">
    <location>
        <begin position="172"/>
        <end position="190"/>
    </location>
</feature>
<keyword evidence="8" id="KW-1185">Reference proteome</keyword>
<evidence type="ECO:0000256" key="4">
    <source>
        <dbReference type="ARBA" id="ARBA00023136"/>
    </source>
</evidence>
<organism evidence="7 8">
    <name type="scientific">Opitutus terrae (strain DSM 11246 / JCM 15787 / PB90-1)</name>
    <dbReference type="NCBI Taxonomy" id="452637"/>
    <lineage>
        <taxon>Bacteria</taxon>
        <taxon>Pseudomonadati</taxon>
        <taxon>Verrucomicrobiota</taxon>
        <taxon>Opitutia</taxon>
        <taxon>Opitutales</taxon>
        <taxon>Opitutaceae</taxon>
        <taxon>Opitutus</taxon>
    </lineage>
</organism>
<dbReference type="SUPFAM" id="SSF103481">
    <property type="entry name" value="Multidrug resistance efflux transporter EmrE"/>
    <property type="match status" value="2"/>
</dbReference>
<feature type="transmembrane region" description="Helical" evidence="5">
    <location>
        <begin position="196"/>
        <end position="217"/>
    </location>
</feature>
<evidence type="ECO:0000256" key="2">
    <source>
        <dbReference type="ARBA" id="ARBA00022692"/>
    </source>
</evidence>
<accession>B1ZNX7</accession>